<comment type="caution">
    <text evidence="3">The sequence shown here is derived from an EMBL/GenBank/DDBJ whole genome shotgun (WGS) entry which is preliminary data.</text>
</comment>
<keyword evidence="4" id="KW-1185">Reference proteome</keyword>
<dbReference type="AlphaFoldDB" id="A0A919UN64"/>
<feature type="transmembrane region" description="Helical" evidence="2">
    <location>
        <begin position="84"/>
        <end position="102"/>
    </location>
</feature>
<protein>
    <recommendedName>
        <fullName evidence="5">Pentapeptide repeat-containing protein</fullName>
    </recommendedName>
</protein>
<accession>A0A919UN64</accession>
<dbReference type="InterPro" id="IPR001646">
    <property type="entry name" value="5peptide_repeat"/>
</dbReference>
<evidence type="ECO:0000256" key="2">
    <source>
        <dbReference type="SAM" id="Phobius"/>
    </source>
</evidence>
<dbReference type="EMBL" id="BOOA01000059">
    <property type="protein sequence ID" value="GIH27604.1"/>
    <property type="molecule type" value="Genomic_DNA"/>
</dbReference>
<dbReference type="SUPFAM" id="SSF141571">
    <property type="entry name" value="Pentapeptide repeat-like"/>
    <property type="match status" value="1"/>
</dbReference>
<sequence>MSETPDKTDKPSLLERVEAQMAEPKPPPQKLRLMPIGGALFLTVILAVAVLVAVIGGGLVLLGVEGFKPEKQLTSTTLFDLLKIGFAVVAGLGALVALVVAYRRQKVAEAAQWLAEQADERAHAAERREATKLHNERFTTAAGQLGHDSPAVRLAGAHALAGLADDAPTRELRQTCIDVLCAYLRMPYSPKPPDEAPESEGLAFAGFREVRHTIIRLITAHLRENASVSWQGHDFDFTGVIFDGGDFSRAVFSGGKIDFSEAVFDGVNINFSRAEFSGGDIIFYRARFIDGSVDFAGCKFSDGTVSFVQVKLCGGNVDFGESLFSGSSIKFHGAELSSGELTMDIAIVAGGKIDFTSATFAGAEIGFYGSHFRGGEIDFGFSRLDGGELEFTSAKFSGGRVNFHKAQFMGAVVDMRAVEDWSVPPTGLPDPAPEGLLLPAKGE</sequence>
<dbReference type="Gene3D" id="2.160.20.80">
    <property type="entry name" value="E3 ubiquitin-protein ligase SopA"/>
    <property type="match status" value="1"/>
</dbReference>
<evidence type="ECO:0000313" key="3">
    <source>
        <dbReference type="EMBL" id="GIH27604.1"/>
    </source>
</evidence>
<keyword evidence="2" id="KW-1133">Transmembrane helix</keyword>
<feature type="region of interest" description="Disordered" evidence="1">
    <location>
        <begin position="424"/>
        <end position="443"/>
    </location>
</feature>
<dbReference type="Proteomes" id="UP000640052">
    <property type="component" value="Unassembled WGS sequence"/>
</dbReference>
<keyword evidence="2" id="KW-0812">Transmembrane</keyword>
<keyword evidence="2" id="KW-0472">Membrane</keyword>
<dbReference type="Pfam" id="PF13576">
    <property type="entry name" value="Pentapeptide_3"/>
    <property type="match status" value="1"/>
</dbReference>
<proteinExistence type="predicted"/>
<organism evidence="3 4">
    <name type="scientific">Acrocarpospora phusangensis</name>
    <dbReference type="NCBI Taxonomy" id="1070424"/>
    <lineage>
        <taxon>Bacteria</taxon>
        <taxon>Bacillati</taxon>
        <taxon>Actinomycetota</taxon>
        <taxon>Actinomycetes</taxon>
        <taxon>Streptosporangiales</taxon>
        <taxon>Streptosporangiaceae</taxon>
        <taxon>Acrocarpospora</taxon>
    </lineage>
</organism>
<gene>
    <name evidence="3" type="ORF">Aph01nite_59140</name>
</gene>
<evidence type="ECO:0008006" key="5">
    <source>
        <dbReference type="Google" id="ProtNLM"/>
    </source>
</evidence>
<name>A0A919UN64_9ACTN</name>
<evidence type="ECO:0000313" key="4">
    <source>
        <dbReference type="Proteomes" id="UP000640052"/>
    </source>
</evidence>
<evidence type="ECO:0000256" key="1">
    <source>
        <dbReference type="SAM" id="MobiDB-lite"/>
    </source>
</evidence>
<feature type="transmembrane region" description="Helical" evidence="2">
    <location>
        <begin position="39"/>
        <end position="64"/>
    </location>
</feature>
<reference evidence="3" key="1">
    <citation type="submission" date="2021-01" db="EMBL/GenBank/DDBJ databases">
        <title>Whole genome shotgun sequence of Acrocarpospora phusangensis NBRC 108782.</title>
        <authorList>
            <person name="Komaki H."/>
            <person name="Tamura T."/>
        </authorList>
    </citation>
    <scope>NUCLEOTIDE SEQUENCE</scope>
    <source>
        <strain evidence="3">NBRC 108782</strain>
    </source>
</reference>
<dbReference type="RefSeq" id="WP_239162074.1">
    <property type="nucleotide sequence ID" value="NZ_BOOA01000059.1"/>
</dbReference>